<evidence type="ECO:0000313" key="3">
    <source>
        <dbReference type="Proteomes" id="UP001214201"/>
    </source>
</evidence>
<keyword evidence="3" id="KW-1185">Reference proteome</keyword>
<evidence type="ECO:0000313" key="2">
    <source>
        <dbReference type="EMBL" id="WDM72529.1"/>
    </source>
</evidence>
<feature type="compositionally biased region" description="Low complexity" evidence="1">
    <location>
        <begin position="41"/>
        <end position="51"/>
    </location>
</feature>
<accession>A0ABY7YF58</accession>
<name>A0ABY7YF58_9XANT</name>
<sequence>MDSPVRHLRRDADGTVRVAATTTTEEIREAVDQLQAQSLQPAKAHAAPTEHAAPDHTHSPDTALRPGDRGVALQDAPHRTMVMPSTPSPATAPERSQPDLHAQQQQQALEQQRQLQLQARQHQQDQAQRDEDENSRKAQRDKELSATIVQDDAHTPPPGLRPYSDPAHPKHALYADVQERMQAQGHQFSEERLTQITAALNESYFKPGWKGQFYVARDTVFALNYDHPLGIARVEMHEAAPSIQASMEVAQAGDLKHAQISEYIAQSRLQAQAQSQPGMGM</sequence>
<dbReference type="Proteomes" id="UP001214201">
    <property type="component" value="Chromosome"/>
</dbReference>
<feature type="region of interest" description="Disordered" evidence="1">
    <location>
        <begin position="35"/>
        <end position="168"/>
    </location>
</feature>
<proteinExistence type="predicted"/>
<reference evidence="2 3" key="1">
    <citation type="submission" date="2021-08" db="EMBL/GenBank/DDBJ databases">
        <title>Genome sequences of Xanthomonas cucurbitae isolates from 5 Midwestern US states.</title>
        <authorList>
            <person name="Hind S.R."/>
        </authorList>
    </citation>
    <scope>NUCLEOTIDE SEQUENCE [LARGE SCALE GENOMIC DNA]</scope>
    <source>
        <strain evidence="2 3">OH_261</strain>
    </source>
</reference>
<protein>
    <submittedName>
        <fullName evidence="2">Uncharacterized protein</fullName>
    </submittedName>
</protein>
<feature type="compositionally biased region" description="Low complexity" evidence="1">
    <location>
        <begin position="99"/>
        <end position="126"/>
    </location>
</feature>
<organism evidence="2 3">
    <name type="scientific">Xanthomonas cucurbitae</name>
    <dbReference type="NCBI Taxonomy" id="56453"/>
    <lineage>
        <taxon>Bacteria</taxon>
        <taxon>Pseudomonadati</taxon>
        <taxon>Pseudomonadota</taxon>
        <taxon>Gammaproteobacteria</taxon>
        <taxon>Lysobacterales</taxon>
        <taxon>Lysobacteraceae</taxon>
        <taxon>Xanthomonas</taxon>
    </lineage>
</organism>
<feature type="compositionally biased region" description="Basic and acidic residues" evidence="1">
    <location>
        <begin position="134"/>
        <end position="144"/>
    </location>
</feature>
<dbReference type="RefSeq" id="WP_274396929.1">
    <property type="nucleotide sequence ID" value="NZ_CP082213.1"/>
</dbReference>
<dbReference type="EMBL" id="CP082214">
    <property type="protein sequence ID" value="WDM72529.1"/>
    <property type="molecule type" value="Genomic_DNA"/>
</dbReference>
<evidence type="ECO:0000256" key="1">
    <source>
        <dbReference type="SAM" id="MobiDB-lite"/>
    </source>
</evidence>
<gene>
    <name evidence="2" type="ORF">K6978_05025</name>
</gene>